<feature type="transmembrane region" description="Helical" evidence="1">
    <location>
        <begin position="243"/>
        <end position="262"/>
    </location>
</feature>
<name>A0A4R0RN33_9APHY</name>
<comment type="caution">
    <text evidence="3">The sequence shown here is derived from an EMBL/GenBank/DDBJ whole genome shotgun (WGS) entry which is preliminary data.</text>
</comment>
<organism evidence="3 4">
    <name type="scientific">Steccherinum ochraceum</name>
    <dbReference type="NCBI Taxonomy" id="92696"/>
    <lineage>
        <taxon>Eukaryota</taxon>
        <taxon>Fungi</taxon>
        <taxon>Dikarya</taxon>
        <taxon>Basidiomycota</taxon>
        <taxon>Agaricomycotina</taxon>
        <taxon>Agaricomycetes</taxon>
        <taxon>Polyporales</taxon>
        <taxon>Steccherinaceae</taxon>
        <taxon>Steccherinum</taxon>
    </lineage>
</organism>
<evidence type="ECO:0000256" key="1">
    <source>
        <dbReference type="SAM" id="Phobius"/>
    </source>
</evidence>
<accession>A0A4R0RN33</accession>
<feature type="transmembrane region" description="Helical" evidence="1">
    <location>
        <begin position="283"/>
        <end position="306"/>
    </location>
</feature>
<dbReference type="OrthoDB" id="3349377at2759"/>
<dbReference type="AlphaFoldDB" id="A0A4R0RN33"/>
<keyword evidence="4" id="KW-1185">Reference proteome</keyword>
<dbReference type="Proteomes" id="UP000292702">
    <property type="component" value="Unassembled WGS sequence"/>
</dbReference>
<feature type="transmembrane region" description="Helical" evidence="1">
    <location>
        <begin position="94"/>
        <end position="111"/>
    </location>
</feature>
<feature type="transmembrane region" description="Helical" evidence="1">
    <location>
        <begin position="194"/>
        <end position="214"/>
    </location>
</feature>
<dbReference type="Gene3D" id="3.50.50.60">
    <property type="entry name" value="FAD/NAD(P)-binding domain"/>
    <property type="match status" value="1"/>
</dbReference>
<feature type="transmembrane region" description="Helical" evidence="1">
    <location>
        <begin position="162"/>
        <end position="182"/>
    </location>
</feature>
<proteinExistence type="predicted"/>
<feature type="transmembrane region" description="Helical" evidence="1">
    <location>
        <begin position="132"/>
        <end position="150"/>
    </location>
</feature>
<feature type="transmembrane region" description="Helical" evidence="1">
    <location>
        <begin position="312"/>
        <end position="333"/>
    </location>
</feature>
<evidence type="ECO:0000313" key="3">
    <source>
        <dbReference type="EMBL" id="TCD67435.1"/>
    </source>
</evidence>
<reference evidence="3 4" key="1">
    <citation type="submission" date="2018-11" db="EMBL/GenBank/DDBJ databases">
        <title>Genome assembly of Steccherinum ochraceum LE-BIN_3174, the white-rot fungus of the Steccherinaceae family (The Residual Polyporoid clade, Polyporales, Basidiomycota).</title>
        <authorList>
            <person name="Fedorova T.V."/>
            <person name="Glazunova O.A."/>
            <person name="Landesman E.O."/>
            <person name="Moiseenko K.V."/>
            <person name="Psurtseva N.V."/>
            <person name="Savinova O.S."/>
            <person name="Shakhova N.V."/>
            <person name="Tyazhelova T.V."/>
            <person name="Vasina D.V."/>
        </authorList>
    </citation>
    <scope>NUCLEOTIDE SEQUENCE [LARGE SCALE GENOMIC DNA]</scope>
    <source>
        <strain evidence="3 4">LE-BIN_3174</strain>
    </source>
</reference>
<keyword evidence="1" id="KW-1133">Transmembrane helix</keyword>
<keyword evidence="1" id="KW-0472">Membrane</keyword>
<evidence type="ECO:0000259" key="2">
    <source>
        <dbReference type="Pfam" id="PF20151"/>
    </source>
</evidence>
<protein>
    <recommendedName>
        <fullName evidence="2">DUF6533 domain-containing protein</fullName>
    </recommendedName>
</protein>
<evidence type="ECO:0000313" key="4">
    <source>
        <dbReference type="Proteomes" id="UP000292702"/>
    </source>
</evidence>
<dbReference type="EMBL" id="RWJN01000098">
    <property type="protein sequence ID" value="TCD67435.1"/>
    <property type="molecule type" value="Genomic_DNA"/>
</dbReference>
<sequence>MYVSIALQLAARLIDISALSGGGTGGLALAFALARKRPDIAIDVYEAQASFSEFGAGIALCRVDLILCSDPFEPLGMDGAFLHVFDSAVDDVHTIRYFSLAASIVVFYDLAITWDQEVELIWTAPWSLGKGLYFMYCLLLISTTIVDRYLCLTDTRRCLHWFRWQGATGIITVAVTEAILSLRLYALWALDRRILATVLSCLLVSLTTAAALVANGMAKISASSHTIPGLPFCTRTVPPDSFFHFWIPILFSESVLFVLAIVKGVQTYKKMLGSLNRQPLLKVLIRDSALYFLVVFATYLGSAIVFLTGSDTQMECVICFAVAMASVMGNRLCLNIRSLAERLDLTDDTTQTPLSNLSFSHTLPYLKTQDDSRAHSRNMDIEAYALAE</sequence>
<dbReference type="InterPro" id="IPR045340">
    <property type="entry name" value="DUF6533"/>
</dbReference>
<feature type="domain" description="DUF6533" evidence="2">
    <location>
        <begin position="97"/>
        <end position="134"/>
    </location>
</feature>
<gene>
    <name evidence="3" type="ORF">EIP91_012407</name>
</gene>
<dbReference type="InterPro" id="IPR036188">
    <property type="entry name" value="FAD/NAD-bd_sf"/>
</dbReference>
<dbReference type="Pfam" id="PF20151">
    <property type="entry name" value="DUF6533"/>
    <property type="match status" value="1"/>
</dbReference>
<keyword evidence="1" id="KW-0812">Transmembrane</keyword>